<dbReference type="HOGENOM" id="CLU_035008_1_0_2"/>
<dbReference type="InterPro" id="IPR008242">
    <property type="entry name" value="Chor_mutase/pphenate_deHydtase"/>
</dbReference>
<comment type="pathway">
    <text evidence="1">Amino-acid biosynthesis; L-phenylalanine biosynthesis; phenylpyruvate from prephenate: step 1/1.</text>
</comment>
<dbReference type="EC" id="4.2.1.51" evidence="2"/>
<dbReference type="Pfam" id="PF00800">
    <property type="entry name" value="PDT"/>
    <property type="match status" value="1"/>
</dbReference>
<name>A0A075N1A0_9ARCH</name>
<keyword evidence="5" id="KW-0584">Phenylalanine biosynthesis</keyword>
<sequence length="282" mass="31635">MPSVAFQGERGAFSEMAALQYFSKGATLVPCKSFADAFSEAEKKKVDYAVIPVENSIEGSVPEVYDLLMQTPLKATGEVYHRVHHCLIAGKGVKIKDVRHAYSHPQALGQCRQYLQKKRIEPVPAYDTAGSVKMVKEQGAKDAAAIASRRAAELYGMEILDEGIEDRKSNYTRFLVLALSDNDDKRARKNNEQQQQQYKTSIIFSVKHVPGALFGILGEFAIRNLNLTKIESRPTKETPWEYNFYVDFEGHANDTAVKQVLKAVKSKTSYLKIIGSYRKAEF</sequence>
<dbReference type="PIRSF" id="PIRSF001500">
    <property type="entry name" value="Chor_mut_pdt_Ppr"/>
    <property type="match status" value="1"/>
</dbReference>
<organism evidence="10 11">
    <name type="scientific">Candidatus Nitrososphaera evergladensis SR1</name>
    <dbReference type="NCBI Taxonomy" id="1459636"/>
    <lineage>
        <taxon>Archaea</taxon>
        <taxon>Nitrososphaerota</taxon>
        <taxon>Nitrososphaeria</taxon>
        <taxon>Nitrososphaerales</taxon>
        <taxon>Nitrososphaeraceae</taxon>
        <taxon>Nitrososphaera</taxon>
    </lineage>
</organism>
<dbReference type="STRING" id="1459636.NTE_03210"/>
<dbReference type="PROSITE" id="PS00858">
    <property type="entry name" value="PREPHENATE_DEHYDR_2"/>
    <property type="match status" value="1"/>
</dbReference>
<keyword evidence="11" id="KW-1185">Reference proteome</keyword>
<dbReference type="GO" id="GO:0005737">
    <property type="term" value="C:cytoplasm"/>
    <property type="evidence" value="ECO:0007669"/>
    <property type="project" value="TreeGrafter"/>
</dbReference>
<dbReference type="KEGG" id="nev:NTE_03210"/>
<dbReference type="EMBL" id="CP007174">
    <property type="protein sequence ID" value="AIF85239.1"/>
    <property type="molecule type" value="Genomic_DNA"/>
</dbReference>
<proteinExistence type="predicted"/>
<dbReference type="eggNOG" id="arCOG00255">
    <property type="taxonomic scope" value="Archaea"/>
</dbReference>
<evidence type="ECO:0000259" key="8">
    <source>
        <dbReference type="PROSITE" id="PS51171"/>
    </source>
</evidence>
<dbReference type="GO" id="GO:0004664">
    <property type="term" value="F:prephenate dehydratase activity"/>
    <property type="evidence" value="ECO:0007669"/>
    <property type="project" value="UniProtKB-EC"/>
</dbReference>
<dbReference type="SUPFAM" id="SSF55021">
    <property type="entry name" value="ACT-like"/>
    <property type="match status" value="1"/>
</dbReference>
<evidence type="ECO:0000259" key="9">
    <source>
        <dbReference type="PROSITE" id="PS51671"/>
    </source>
</evidence>
<dbReference type="AlphaFoldDB" id="A0A075N1A0"/>
<dbReference type="InterPro" id="IPR002912">
    <property type="entry name" value="ACT_dom"/>
</dbReference>
<dbReference type="UniPathway" id="UPA00121">
    <property type="reaction ID" value="UER00345"/>
</dbReference>
<reference evidence="10 11" key="1">
    <citation type="journal article" date="2014" name="PLoS ONE">
        <title>Genome Sequence of Candidatus Nitrososphaera evergladensis from Group I.1b Enriched from Everglades Soil Reveals Novel Genomic Features of the Ammonia-Oxidizing Archaea.</title>
        <authorList>
            <person name="Zhalnina K.V."/>
            <person name="Dias R."/>
            <person name="Leonard M.T."/>
            <person name="Dorr de Quadros P."/>
            <person name="Camargo F.A."/>
            <person name="Drew J.C."/>
            <person name="Farmerie W.G."/>
            <person name="Daroub S.H."/>
            <person name="Triplett E.W."/>
        </authorList>
    </citation>
    <scope>NUCLEOTIDE SEQUENCE [LARGE SCALE GENOMIC DNA]</scope>
    <source>
        <strain evidence="10 11">SR1</strain>
    </source>
</reference>
<evidence type="ECO:0000256" key="2">
    <source>
        <dbReference type="ARBA" id="ARBA00013147"/>
    </source>
</evidence>
<evidence type="ECO:0000256" key="7">
    <source>
        <dbReference type="ARBA" id="ARBA00047848"/>
    </source>
</evidence>
<dbReference type="SUPFAM" id="SSF53850">
    <property type="entry name" value="Periplasmic binding protein-like II"/>
    <property type="match status" value="1"/>
</dbReference>
<dbReference type="PANTHER" id="PTHR21022:SF19">
    <property type="entry name" value="PREPHENATE DEHYDRATASE-RELATED"/>
    <property type="match status" value="1"/>
</dbReference>
<dbReference type="PROSITE" id="PS00857">
    <property type="entry name" value="PREPHENATE_DEHYDR_1"/>
    <property type="match status" value="1"/>
</dbReference>
<evidence type="ECO:0000256" key="6">
    <source>
        <dbReference type="ARBA" id="ARBA00023239"/>
    </source>
</evidence>
<gene>
    <name evidence="10" type="ORF">NTE_03210</name>
</gene>
<feature type="domain" description="Prephenate dehydratase" evidence="8">
    <location>
        <begin position="3"/>
        <end position="179"/>
    </location>
</feature>
<dbReference type="PROSITE" id="PS51171">
    <property type="entry name" value="PREPHENATE_DEHYDR_3"/>
    <property type="match status" value="1"/>
</dbReference>
<dbReference type="Pfam" id="PF01842">
    <property type="entry name" value="ACT"/>
    <property type="match status" value="1"/>
</dbReference>
<dbReference type="InterPro" id="IPR045865">
    <property type="entry name" value="ACT-like_dom_sf"/>
</dbReference>
<evidence type="ECO:0000256" key="3">
    <source>
        <dbReference type="ARBA" id="ARBA00022605"/>
    </source>
</evidence>
<evidence type="ECO:0000256" key="4">
    <source>
        <dbReference type="ARBA" id="ARBA00023141"/>
    </source>
</evidence>
<dbReference type="InterPro" id="IPR018528">
    <property type="entry name" value="Preph_deHydtase_CS"/>
</dbReference>
<dbReference type="OrthoDB" id="8755at2157"/>
<dbReference type="CDD" id="cd13631">
    <property type="entry name" value="PBP2_Ct-PDT_like"/>
    <property type="match status" value="1"/>
</dbReference>
<dbReference type="CDD" id="cd04905">
    <property type="entry name" value="ACT_CM-PDT"/>
    <property type="match status" value="1"/>
</dbReference>
<dbReference type="GeneID" id="41598867"/>
<dbReference type="NCBIfam" id="NF008865">
    <property type="entry name" value="PRK11898.1"/>
    <property type="match status" value="1"/>
</dbReference>
<protein>
    <recommendedName>
        <fullName evidence="2">prephenate dehydratase</fullName>
        <ecNumber evidence="2">4.2.1.51</ecNumber>
    </recommendedName>
</protein>
<dbReference type="RefSeq" id="WP_148701674.1">
    <property type="nucleotide sequence ID" value="NZ_CP007174.1"/>
</dbReference>
<dbReference type="Gene3D" id="3.40.190.10">
    <property type="entry name" value="Periplasmic binding protein-like II"/>
    <property type="match status" value="2"/>
</dbReference>
<feature type="domain" description="ACT" evidence="9">
    <location>
        <begin position="201"/>
        <end position="278"/>
    </location>
</feature>
<dbReference type="InterPro" id="IPR001086">
    <property type="entry name" value="Preph_deHydtase"/>
</dbReference>
<keyword evidence="6 10" id="KW-0456">Lyase</keyword>
<evidence type="ECO:0000313" key="10">
    <source>
        <dbReference type="EMBL" id="AIF85239.1"/>
    </source>
</evidence>
<keyword evidence="4" id="KW-0057">Aromatic amino acid biosynthesis</keyword>
<comment type="catalytic activity">
    <reaction evidence="7">
        <text>prephenate + H(+) = 3-phenylpyruvate + CO2 + H2O</text>
        <dbReference type="Rhea" id="RHEA:21648"/>
        <dbReference type="ChEBI" id="CHEBI:15377"/>
        <dbReference type="ChEBI" id="CHEBI:15378"/>
        <dbReference type="ChEBI" id="CHEBI:16526"/>
        <dbReference type="ChEBI" id="CHEBI:18005"/>
        <dbReference type="ChEBI" id="CHEBI:29934"/>
        <dbReference type="EC" id="4.2.1.51"/>
    </reaction>
</comment>
<accession>A0A075N1A0</accession>
<dbReference type="FunFam" id="3.40.190.10:FF:000034">
    <property type="entry name" value="Chorismate mutase/prephenate dehydratase"/>
    <property type="match status" value="1"/>
</dbReference>
<dbReference type="Gene3D" id="3.30.70.260">
    <property type="match status" value="1"/>
</dbReference>
<keyword evidence="3" id="KW-0028">Amino-acid biosynthesis</keyword>
<evidence type="ECO:0000256" key="1">
    <source>
        <dbReference type="ARBA" id="ARBA00004741"/>
    </source>
</evidence>
<evidence type="ECO:0000313" key="11">
    <source>
        <dbReference type="Proteomes" id="UP000028194"/>
    </source>
</evidence>
<dbReference type="FunFam" id="3.30.70.260:FF:000012">
    <property type="entry name" value="Prephenate dehydratase"/>
    <property type="match status" value="1"/>
</dbReference>
<dbReference type="PANTHER" id="PTHR21022">
    <property type="entry name" value="PREPHENATE DEHYDRATASE P PROTEIN"/>
    <property type="match status" value="1"/>
</dbReference>
<dbReference type="PROSITE" id="PS51671">
    <property type="entry name" value="ACT"/>
    <property type="match status" value="1"/>
</dbReference>
<dbReference type="Proteomes" id="UP000028194">
    <property type="component" value="Chromosome"/>
</dbReference>
<dbReference type="GO" id="GO:0009094">
    <property type="term" value="P:L-phenylalanine biosynthetic process"/>
    <property type="evidence" value="ECO:0007669"/>
    <property type="project" value="UniProtKB-UniPathway"/>
</dbReference>
<evidence type="ECO:0000256" key="5">
    <source>
        <dbReference type="ARBA" id="ARBA00023222"/>
    </source>
</evidence>